<name>A0A1Y1X008_9FUNG</name>
<accession>A0A1Y1X008</accession>
<feature type="domain" description="Carboxylesterase type B" evidence="4">
    <location>
        <begin position="4"/>
        <end position="492"/>
    </location>
</feature>
<gene>
    <name evidence="5" type="ORF">BCR32DRAFT_222490</name>
</gene>
<keyword evidence="6" id="KW-1185">Reference proteome</keyword>
<dbReference type="EMBL" id="MCFG01000201">
    <property type="protein sequence ID" value="ORX78684.1"/>
    <property type="molecule type" value="Genomic_DNA"/>
</dbReference>
<evidence type="ECO:0000313" key="6">
    <source>
        <dbReference type="Proteomes" id="UP000193944"/>
    </source>
</evidence>
<evidence type="ECO:0000256" key="2">
    <source>
        <dbReference type="ARBA" id="ARBA00022801"/>
    </source>
</evidence>
<dbReference type="EC" id="3.1.1.-" evidence="3"/>
<reference evidence="5 6" key="2">
    <citation type="submission" date="2016-08" db="EMBL/GenBank/DDBJ databases">
        <title>Pervasive Adenine N6-methylation of Active Genes in Fungi.</title>
        <authorList>
            <consortium name="DOE Joint Genome Institute"/>
            <person name="Mondo S.J."/>
            <person name="Dannebaum R.O."/>
            <person name="Kuo R.C."/>
            <person name="Labutti K."/>
            <person name="Haridas S."/>
            <person name="Kuo A."/>
            <person name="Salamov A."/>
            <person name="Ahrendt S.R."/>
            <person name="Lipzen A."/>
            <person name="Sullivan W."/>
            <person name="Andreopoulos W.B."/>
            <person name="Clum A."/>
            <person name="Lindquist E."/>
            <person name="Daum C."/>
            <person name="Ramamoorthy G.K."/>
            <person name="Gryganskyi A."/>
            <person name="Culley D."/>
            <person name="Magnuson J.K."/>
            <person name="James T.Y."/>
            <person name="O'Malley M.A."/>
            <person name="Stajich J.E."/>
            <person name="Spatafora J.W."/>
            <person name="Visel A."/>
            <person name="Grigoriev I.V."/>
        </authorList>
    </citation>
    <scope>NUCLEOTIDE SEQUENCE [LARGE SCALE GENOMIC DNA]</scope>
    <source>
        <strain evidence="5 6">S4</strain>
    </source>
</reference>
<dbReference type="OrthoDB" id="2134434at2759"/>
<dbReference type="InterPro" id="IPR019826">
    <property type="entry name" value="Carboxylesterase_B_AS"/>
</dbReference>
<dbReference type="Pfam" id="PF00135">
    <property type="entry name" value="COesterase"/>
    <property type="match status" value="1"/>
</dbReference>
<evidence type="ECO:0000259" key="4">
    <source>
        <dbReference type="Pfam" id="PF00135"/>
    </source>
</evidence>
<dbReference type="Gene3D" id="3.40.50.1820">
    <property type="entry name" value="alpha/beta hydrolase"/>
    <property type="match status" value="1"/>
</dbReference>
<sequence>MDIEIQTKYGKVKGFKKDGVCKWFGIPYAKPPVKELRFRRAVECEPWEGVKDCTKLKGRCIQFKLPNTPVKTDSEDCLHLNIWRQDNDEKKLPVYFWIHGGYLHNGSGDDEMHHGESFAKEGVLYITINYRLGPLGCYDFSVFNKELFDSNCFLTDQIMALKWVRDNIEAFGGDPNNVTIAGESAGSSSVCALLVSPPAKGLFHKAICQSGPPDACSNIERENNLFTSFLKKFLKYLKIDEKDVEKLRDLDIEEIRKAAVYLADNHEDYGDENSSMPGIAFDDLYPSDLFDRIKNGSITDVKLIIGTTHDEGTYLYSMEECPMNWREIKDFCLEHGLLSKFIDFKQLYCKLPSESDQCCAFITDYNFLINSCFFADYFSKYNDTWMYRFDYPPPLFASIDMNATHGCDIYIATNTLKGRGASIWSDMDPKVLKYLVDSMHGSFISFAKTGDPNGPHLDINWEKYDTETRKTIIFDEKNKLLVNPNYEKLAIWEEPV</sequence>
<dbReference type="InterPro" id="IPR002018">
    <property type="entry name" value="CarbesteraseB"/>
</dbReference>
<dbReference type="PANTHER" id="PTHR11559">
    <property type="entry name" value="CARBOXYLESTERASE"/>
    <property type="match status" value="1"/>
</dbReference>
<keyword evidence="2 3" id="KW-0378">Hydrolase</keyword>
<dbReference type="Proteomes" id="UP000193944">
    <property type="component" value="Unassembled WGS sequence"/>
</dbReference>
<dbReference type="STRING" id="1754192.A0A1Y1X008"/>
<comment type="similarity">
    <text evidence="1 3">Belongs to the type-B carboxylesterase/lipase family.</text>
</comment>
<comment type="caution">
    <text evidence="5">The sequence shown here is derived from an EMBL/GenBank/DDBJ whole genome shotgun (WGS) entry which is preliminary data.</text>
</comment>
<dbReference type="AlphaFoldDB" id="A0A1Y1X008"/>
<dbReference type="GO" id="GO:0016787">
    <property type="term" value="F:hydrolase activity"/>
    <property type="evidence" value="ECO:0007669"/>
    <property type="project" value="UniProtKB-KW"/>
</dbReference>
<proteinExistence type="inferred from homology"/>
<reference evidence="5 6" key="1">
    <citation type="submission" date="2016-08" db="EMBL/GenBank/DDBJ databases">
        <title>A Parts List for Fungal Cellulosomes Revealed by Comparative Genomics.</title>
        <authorList>
            <consortium name="DOE Joint Genome Institute"/>
            <person name="Haitjema C.H."/>
            <person name="Gilmore S.P."/>
            <person name="Henske J.K."/>
            <person name="Solomon K.V."/>
            <person name="De Groot R."/>
            <person name="Kuo A."/>
            <person name="Mondo S.J."/>
            <person name="Salamov A.A."/>
            <person name="Labutti K."/>
            <person name="Zhao Z."/>
            <person name="Chiniquy J."/>
            <person name="Barry K."/>
            <person name="Brewer H.M."/>
            <person name="Purvine S.O."/>
            <person name="Wright A.T."/>
            <person name="Boxma B."/>
            <person name="Van Alen T."/>
            <person name="Hackstein J.H."/>
            <person name="Baker S.E."/>
            <person name="Grigoriev I.V."/>
            <person name="O'Malley M.A."/>
        </authorList>
    </citation>
    <scope>NUCLEOTIDE SEQUENCE [LARGE SCALE GENOMIC DNA]</scope>
    <source>
        <strain evidence="5 6">S4</strain>
    </source>
</reference>
<evidence type="ECO:0000313" key="5">
    <source>
        <dbReference type="EMBL" id="ORX78684.1"/>
    </source>
</evidence>
<evidence type="ECO:0000256" key="3">
    <source>
        <dbReference type="RuleBase" id="RU361235"/>
    </source>
</evidence>
<dbReference type="SUPFAM" id="SSF53474">
    <property type="entry name" value="alpha/beta-Hydrolases"/>
    <property type="match status" value="1"/>
</dbReference>
<organism evidence="5 6">
    <name type="scientific">Anaeromyces robustus</name>
    <dbReference type="NCBI Taxonomy" id="1754192"/>
    <lineage>
        <taxon>Eukaryota</taxon>
        <taxon>Fungi</taxon>
        <taxon>Fungi incertae sedis</taxon>
        <taxon>Chytridiomycota</taxon>
        <taxon>Chytridiomycota incertae sedis</taxon>
        <taxon>Neocallimastigomycetes</taxon>
        <taxon>Neocallimastigales</taxon>
        <taxon>Neocallimastigaceae</taxon>
        <taxon>Anaeromyces</taxon>
    </lineage>
</organism>
<dbReference type="InterPro" id="IPR029058">
    <property type="entry name" value="AB_hydrolase_fold"/>
</dbReference>
<protein>
    <recommendedName>
        <fullName evidence="3">Carboxylic ester hydrolase</fullName>
        <ecNumber evidence="3">3.1.1.-</ecNumber>
    </recommendedName>
</protein>
<dbReference type="PROSITE" id="PS00122">
    <property type="entry name" value="CARBOXYLESTERASE_B_1"/>
    <property type="match status" value="1"/>
</dbReference>
<evidence type="ECO:0000256" key="1">
    <source>
        <dbReference type="ARBA" id="ARBA00005964"/>
    </source>
</evidence>
<dbReference type="InterPro" id="IPR050309">
    <property type="entry name" value="Type-B_Carboxylest/Lipase"/>
</dbReference>